<dbReference type="AlphaFoldDB" id="A0A1L6KPY2"/>
<dbReference type="PANTHER" id="PTHR23513:SF9">
    <property type="entry name" value="ENTEROBACTIN EXPORTER ENTS"/>
    <property type="match status" value="1"/>
</dbReference>
<evidence type="ECO:0000256" key="4">
    <source>
        <dbReference type="ARBA" id="ARBA00022692"/>
    </source>
</evidence>
<keyword evidence="4" id="KW-0812">Transmembrane</keyword>
<evidence type="ECO:0000256" key="3">
    <source>
        <dbReference type="ARBA" id="ARBA00022475"/>
    </source>
</evidence>
<reference evidence="7 8" key="1">
    <citation type="submission" date="2019-03" db="EMBL/GenBank/DDBJ databases">
        <title>Complete genome sequence of two outbreak-associated Acinetobacter haemolyticus strains.</title>
        <authorList>
            <person name="Bai L."/>
            <person name="Zhang S.-C."/>
            <person name="Deng Y."/>
            <person name="Song C.-C."/>
            <person name="Kang G.-B."/>
            <person name="Dong Y."/>
            <person name="Wang Y."/>
            <person name="Gao F."/>
            <person name="Huang H."/>
        </authorList>
    </citation>
    <scope>NUCLEOTIDE SEQUENCE [LARGE SCALE GENOMIC DNA]</scope>
    <source>
        <strain evidence="7 8">TJR01</strain>
    </source>
</reference>
<protein>
    <submittedName>
        <fullName evidence="7">MFS transporter</fullName>
    </submittedName>
</protein>
<dbReference type="GO" id="GO:0005886">
    <property type="term" value="C:plasma membrane"/>
    <property type="evidence" value="ECO:0007669"/>
    <property type="project" value="UniProtKB-SubCell"/>
</dbReference>
<dbReference type="STRING" id="29430.AHTJS_12685"/>
<dbReference type="SUPFAM" id="SSF103473">
    <property type="entry name" value="MFS general substrate transporter"/>
    <property type="match status" value="1"/>
</dbReference>
<dbReference type="Gene3D" id="1.20.1250.20">
    <property type="entry name" value="MFS general substrate transporter like domains"/>
    <property type="match status" value="1"/>
</dbReference>
<dbReference type="Pfam" id="PF05977">
    <property type="entry name" value="MFS_3"/>
    <property type="match status" value="1"/>
</dbReference>
<gene>
    <name evidence="7" type="ORF">AHTJR_12260</name>
</gene>
<evidence type="ECO:0000313" key="8">
    <source>
        <dbReference type="Proteomes" id="UP000294395"/>
    </source>
</evidence>
<keyword evidence="3" id="KW-1003">Cell membrane</keyword>
<evidence type="ECO:0000256" key="5">
    <source>
        <dbReference type="ARBA" id="ARBA00022989"/>
    </source>
</evidence>
<sequence length="416" mass="46152">MSSRPAPTSAFAAFRCRDFSLLTLNQCCLTFAVLIQEVVIAFQLYQITKNPLILGLIGIMDLLPFLMLSLWGGYIADRFNRQRILQICFSFTIPLSAALWLCFDLFHSQLIPTKHLLILSFSILFLFGCIRGIYSPCFNSLRPFVVPEHLYTNAATWTSMCWQAGGIIAPVIGGFLLAHLNLDLSFAVIIVLFALGSLALWCLQTRQFPALHPESISNSLKEAIRFIFKTKIIFWAMFLDLSSVFFGGIIALLPIFAQDVLHVGADGYGLLRAAPAIGGLMMMVILVRFPPRSQPWRIMLIAVTGFACCTLIFAVTRQLYFSMLVLIIMGACDSVNIVIRQTILQLTPPKNMLGRVAAMNGIFVSSSNELGALQSSVVTRFVSVIPAMYIGGSLAFVCVVFTKLKTKDLLNFRFSP</sequence>
<comment type="subcellular location">
    <subcellularLocation>
        <location evidence="1">Cell membrane</location>
        <topology evidence="1">Multi-pass membrane protein</topology>
    </subcellularLocation>
</comment>
<accession>A0A1L6KPY2</accession>
<proteinExistence type="predicted"/>
<keyword evidence="5" id="KW-1133">Transmembrane helix</keyword>
<keyword evidence="2" id="KW-0813">Transport</keyword>
<organism evidence="7 8">
    <name type="scientific">Acinetobacter haemolyticus</name>
    <dbReference type="NCBI Taxonomy" id="29430"/>
    <lineage>
        <taxon>Bacteria</taxon>
        <taxon>Pseudomonadati</taxon>
        <taxon>Pseudomonadota</taxon>
        <taxon>Gammaproteobacteria</taxon>
        <taxon>Moraxellales</taxon>
        <taxon>Moraxellaceae</taxon>
        <taxon>Acinetobacter</taxon>
    </lineage>
</organism>
<dbReference type="InterPro" id="IPR010290">
    <property type="entry name" value="TM_effector"/>
</dbReference>
<dbReference type="CDD" id="cd06173">
    <property type="entry name" value="MFS_MefA_like"/>
    <property type="match status" value="1"/>
</dbReference>
<dbReference type="OrthoDB" id="7283966at2"/>
<dbReference type="PANTHER" id="PTHR23513">
    <property type="entry name" value="INTEGRAL MEMBRANE EFFLUX PROTEIN-RELATED"/>
    <property type="match status" value="1"/>
</dbReference>
<dbReference type="Proteomes" id="UP000294395">
    <property type="component" value="Chromosome"/>
</dbReference>
<evidence type="ECO:0000256" key="1">
    <source>
        <dbReference type="ARBA" id="ARBA00004651"/>
    </source>
</evidence>
<dbReference type="InterPro" id="IPR036259">
    <property type="entry name" value="MFS_trans_sf"/>
</dbReference>
<evidence type="ECO:0000256" key="2">
    <source>
        <dbReference type="ARBA" id="ARBA00022448"/>
    </source>
</evidence>
<dbReference type="RefSeq" id="WP_075316093.1">
    <property type="nucleotide sequence ID" value="NZ_CP018260.1"/>
</dbReference>
<keyword evidence="6" id="KW-0472">Membrane</keyword>
<evidence type="ECO:0000313" key="7">
    <source>
        <dbReference type="EMBL" id="QBQ16992.1"/>
    </source>
</evidence>
<dbReference type="KEGG" id="ahl:AHTJS_12685"/>
<dbReference type="EMBL" id="CP038009">
    <property type="protein sequence ID" value="QBQ16992.1"/>
    <property type="molecule type" value="Genomic_DNA"/>
</dbReference>
<name>A0A1L6KPY2_ACIHA</name>
<evidence type="ECO:0000256" key="6">
    <source>
        <dbReference type="ARBA" id="ARBA00023136"/>
    </source>
</evidence>